<name>A0A9P4JY67_9PLEO</name>
<evidence type="ECO:0000313" key="1">
    <source>
        <dbReference type="EMBL" id="KAF2258758.1"/>
    </source>
</evidence>
<sequence>MTPRIPTKLLHRSDYHNTQISISLLKPAKALQTHRTIIFRINLSRTSVMLHARLRKGPSQAAGSGGLVSIKHLRVIMVPKYTPSHQKGETPAPPAGPIWLSPGTNVPIVHNNRLRQSLYPRYTIYSTAYLGYTTIAIRSPGQVLFSSVVLF</sequence>
<dbReference type="Proteomes" id="UP000800093">
    <property type="component" value="Unassembled WGS sequence"/>
</dbReference>
<proteinExistence type="predicted"/>
<reference evidence="2" key="1">
    <citation type="journal article" date="2020" name="Stud. Mycol.">
        <title>101 Dothideomycetes genomes: A test case for predicting lifestyles and emergence of pathogens.</title>
        <authorList>
            <person name="Haridas S."/>
            <person name="Albert R."/>
            <person name="Binder M."/>
            <person name="Bloem J."/>
            <person name="LaButti K."/>
            <person name="Salamov A."/>
            <person name="Andreopoulos B."/>
            <person name="Baker S."/>
            <person name="Barry K."/>
            <person name="Bills G."/>
            <person name="Bluhm B."/>
            <person name="Cannon C."/>
            <person name="Castanera R."/>
            <person name="Culley D."/>
            <person name="Daum C."/>
            <person name="Ezra D."/>
            <person name="Gonzalez J."/>
            <person name="Henrissat B."/>
            <person name="Kuo A."/>
            <person name="Liang C."/>
            <person name="Lipzen A."/>
            <person name="Lutzoni F."/>
            <person name="Magnuson J."/>
            <person name="Mondo S."/>
            <person name="Nolan M."/>
            <person name="Ohm R."/>
            <person name="Pangilinan J."/>
            <person name="Park H.-J."/>
            <person name="Ramirez L."/>
            <person name="Alfaro M."/>
            <person name="Sun H."/>
            <person name="Tritt A."/>
            <person name="Yoshinaga Y."/>
            <person name="Zwiers L.-H."/>
            <person name="Turgeon B."/>
            <person name="Goodwin S."/>
            <person name="Spatafora J."/>
            <person name="Crous P."/>
            <person name="Grigoriev I."/>
        </authorList>
    </citation>
    <scope>NUCLEOTIDE SEQUENCE [LARGE SCALE GENOMIC DNA]</scope>
    <source>
        <strain evidence="2">CBS 304.66</strain>
    </source>
</reference>
<keyword evidence="2" id="KW-1185">Reference proteome</keyword>
<organism evidence="1 2">
    <name type="scientific">Lojkania enalia</name>
    <dbReference type="NCBI Taxonomy" id="147567"/>
    <lineage>
        <taxon>Eukaryota</taxon>
        <taxon>Fungi</taxon>
        <taxon>Dikarya</taxon>
        <taxon>Ascomycota</taxon>
        <taxon>Pezizomycotina</taxon>
        <taxon>Dothideomycetes</taxon>
        <taxon>Pleosporomycetidae</taxon>
        <taxon>Pleosporales</taxon>
        <taxon>Pleosporales incertae sedis</taxon>
        <taxon>Lojkania</taxon>
    </lineage>
</organism>
<comment type="caution">
    <text evidence="1">The sequence shown here is derived from an EMBL/GenBank/DDBJ whole genome shotgun (WGS) entry which is preliminary data.</text>
</comment>
<evidence type="ECO:0000313" key="2">
    <source>
        <dbReference type="Proteomes" id="UP000800093"/>
    </source>
</evidence>
<dbReference type="AlphaFoldDB" id="A0A9P4JY67"/>
<protein>
    <submittedName>
        <fullName evidence="1">Uncharacterized protein</fullName>
    </submittedName>
</protein>
<dbReference type="EMBL" id="ML986741">
    <property type="protein sequence ID" value="KAF2258758.1"/>
    <property type="molecule type" value="Genomic_DNA"/>
</dbReference>
<gene>
    <name evidence="1" type="ORF">CC78DRAFT_97648</name>
</gene>
<accession>A0A9P4JY67</accession>